<evidence type="ECO:0000256" key="1">
    <source>
        <dbReference type="ARBA" id="ARBA00022574"/>
    </source>
</evidence>
<dbReference type="PANTHER" id="PTHR22847:SF637">
    <property type="entry name" value="WD REPEAT DOMAIN 5B"/>
    <property type="match status" value="1"/>
</dbReference>
<organism evidence="5">
    <name type="scientific">Candidatus Kentrum sp. LPFa</name>
    <dbReference type="NCBI Taxonomy" id="2126335"/>
    <lineage>
        <taxon>Bacteria</taxon>
        <taxon>Pseudomonadati</taxon>
        <taxon>Pseudomonadota</taxon>
        <taxon>Gammaproteobacteria</taxon>
        <taxon>Candidatus Kentrum</taxon>
    </lineage>
</organism>
<accession>A0A450WUC5</accession>
<feature type="repeat" description="WD" evidence="3">
    <location>
        <begin position="322"/>
        <end position="356"/>
    </location>
</feature>
<dbReference type="Gene3D" id="2.130.10.10">
    <property type="entry name" value="YVTN repeat-like/Quinoprotein amine dehydrogenase"/>
    <property type="match status" value="1"/>
</dbReference>
<keyword evidence="1 3" id="KW-0853">WD repeat</keyword>
<feature type="repeat" description="WD" evidence="3">
    <location>
        <begin position="269"/>
        <end position="310"/>
    </location>
</feature>
<reference evidence="5" key="1">
    <citation type="submission" date="2019-02" db="EMBL/GenBank/DDBJ databases">
        <authorList>
            <person name="Gruber-Vodicka R. H."/>
            <person name="Seah K. B. B."/>
        </authorList>
    </citation>
    <scope>NUCLEOTIDE SEQUENCE</scope>
    <source>
        <strain evidence="5">BECK_S313</strain>
    </source>
</reference>
<evidence type="ECO:0000256" key="4">
    <source>
        <dbReference type="SAM" id="Phobius"/>
    </source>
</evidence>
<evidence type="ECO:0000256" key="3">
    <source>
        <dbReference type="PROSITE-ProRule" id="PRU00221"/>
    </source>
</evidence>
<gene>
    <name evidence="5" type="ORF">BECKLPF1236B_GA0070989_12206</name>
</gene>
<keyword evidence="2" id="KW-0677">Repeat</keyword>
<dbReference type="AlphaFoldDB" id="A0A450WUC5"/>
<dbReference type="PROSITE" id="PS50082">
    <property type="entry name" value="WD_REPEATS_2"/>
    <property type="match status" value="2"/>
</dbReference>
<dbReference type="InterPro" id="IPR001680">
    <property type="entry name" value="WD40_rpt"/>
</dbReference>
<dbReference type="InterPro" id="IPR019775">
    <property type="entry name" value="WD40_repeat_CS"/>
</dbReference>
<dbReference type="PROSITE" id="PS00678">
    <property type="entry name" value="WD_REPEATS_1"/>
    <property type="match status" value="1"/>
</dbReference>
<feature type="transmembrane region" description="Helical" evidence="4">
    <location>
        <begin position="87"/>
        <end position="108"/>
    </location>
</feature>
<proteinExistence type="predicted"/>
<evidence type="ECO:0000313" key="5">
    <source>
        <dbReference type="EMBL" id="VFK20666.1"/>
    </source>
</evidence>
<name>A0A450WUC5_9GAMM</name>
<keyword evidence="4" id="KW-0812">Transmembrane</keyword>
<dbReference type="EMBL" id="CAADFK010000220">
    <property type="protein sequence ID" value="VFK20666.1"/>
    <property type="molecule type" value="Genomic_DNA"/>
</dbReference>
<dbReference type="PANTHER" id="PTHR22847">
    <property type="entry name" value="WD40 REPEAT PROTEIN"/>
    <property type="match status" value="1"/>
</dbReference>
<sequence>MLLLLTEGKLVWDRTDYNWDQTTALPDILKGQFKHEPLYVDLRWAKTEDKLSLRHSRFRSAVLDVAAPLHGKPKDELDSEDVRQHRWLVRIIISITVVLIALTVLSAIMGRAAWIRKIEAERQQEIAKKERNVAIARQLAVQSMEVRGNRGKDLVLSALLAVESLKHSHTFSGYLAWNKAINLLPQNSTDLNGESILSFSPSGERLATVNRKGIGIWNAADGVELIRKPYRGTLRKGVFSPNGRYLATVDLMKNRVLLWDVEKGIEFARLPHRGQVEDVIYNDPGTRLVTVSRNKAVYLWDADTGMTLGRMMHEGDLKKGDVENVIFSPDGTRLATGGWYGTVDVWDAATNSRIIRLAHKGARVVRVVSLSQDGEKLLTESGRDVWVWDVPTGEILFKFHHGGKVSASLLNATETHLATANELRREYEIHLWEGI</sequence>
<evidence type="ECO:0000256" key="2">
    <source>
        <dbReference type="ARBA" id="ARBA00022737"/>
    </source>
</evidence>
<dbReference type="Pfam" id="PF00400">
    <property type="entry name" value="WD40"/>
    <property type="match status" value="2"/>
</dbReference>
<keyword evidence="4" id="KW-1133">Transmembrane helix</keyword>
<dbReference type="InterPro" id="IPR015943">
    <property type="entry name" value="WD40/YVTN_repeat-like_dom_sf"/>
</dbReference>
<dbReference type="InterPro" id="IPR011047">
    <property type="entry name" value="Quinoprotein_ADH-like_sf"/>
</dbReference>
<protein>
    <submittedName>
        <fullName evidence="5">WD domain-containing protein, G-beta repeat-containing protein</fullName>
    </submittedName>
</protein>
<keyword evidence="4" id="KW-0472">Membrane</keyword>
<dbReference type="SMART" id="SM00320">
    <property type="entry name" value="WD40"/>
    <property type="match status" value="6"/>
</dbReference>
<dbReference type="SUPFAM" id="SSF50998">
    <property type="entry name" value="Quinoprotein alcohol dehydrogenase-like"/>
    <property type="match status" value="1"/>
</dbReference>